<dbReference type="InterPro" id="IPR053863">
    <property type="entry name" value="Glyoxy/Ble-like_N"/>
</dbReference>
<dbReference type="EMBL" id="BJUV01000030">
    <property type="protein sequence ID" value="GEK84232.1"/>
    <property type="molecule type" value="Genomic_DNA"/>
</dbReference>
<accession>A0A7W3JFV4</accession>
<dbReference type="Gene3D" id="3.10.180.10">
    <property type="entry name" value="2,3-Dihydroxybiphenyl 1,2-Dioxygenase, domain 1"/>
    <property type="match status" value="1"/>
</dbReference>
<dbReference type="RefSeq" id="WP_146856562.1">
    <property type="nucleotide sequence ID" value="NZ_BAAAHR010000002.1"/>
</dbReference>
<dbReference type="AlphaFoldDB" id="A0A7W3JFV4"/>
<evidence type="ECO:0000313" key="2">
    <source>
        <dbReference type="EMBL" id="GEK84232.1"/>
    </source>
</evidence>
<dbReference type="PANTHER" id="PTHR36503:SF2">
    <property type="entry name" value="BLR2408 PROTEIN"/>
    <property type="match status" value="1"/>
</dbReference>
<dbReference type="Pfam" id="PF22677">
    <property type="entry name" value="Ble-like_N"/>
    <property type="match status" value="1"/>
</dbReference>
<dbReference type="EMBL" id="JACGWW010000001">
    <property type="protein sequence ID" value="MBA8812079.1"/>
    <property type="molecule type" value="Genomic_DNA"/>
</dbReference>
<comment type="caution">
    <text evidence="3">The sequence shown here is derived from an EMBL/GenBank/DDBJ whole genome shotgun (WGS) entry which is preliminary data.</text>
</comment>
<evidence type="ECO:0000259" key="1">
    <source>
        <dbReference type="PROSITE" id="PS51819"/>
    </source>
</evidence>
<protein>
    <recommendedName>
        <fullName evidence="1">VOC domain-containing protein</fullName>
    </recommendedName>
</protein>
<dbReference type="Proteomes" id="UP000522688">
    <property type="component" value="Unassembled WGS sequence"/>
</dbReference>
<evidence type="ECO:0000313" key="4">
    <source>
        <dbReference type="Proteomes" id="UP000321154"/>
    </source>
</evidence>
<evidence type="ECO:0000313" key="3">
    <source>
        <dbReference type="EMBL" id="MBA8812079.1"/>
    </source>
</evidence>
<dbReference type="SUPFAM" id="SSF54593">
    <property type="entry name" value="Glyoxalase/Bleomycin resistance protein/Dihydroxybiphenyl dioxygenase"/>
    <property type="match status" value="1"/>
</dbReference>
<dbReference type="InterPro" id="IPR037523">
    <property type="entry name" value="VOC_core"/>
</dbReference>
<evidence type="ECO:0000313" key="5">
    <source>
        <dbReference type="Proteomes" id="UP000522688"/>
    </source>
</evidence>
<dbReference type="Proteomes" id="UP000321154">
    <property type="component" value="Unassembled WGS sequence"/>
</dbReference>
<reference evidence="3 5" key="2">
    <citation type="submission" date="2020-07" db="EMBL/GenBank/DDBJ databases">
        <title>Sequencing the genomes of 1000 actinobacteria strains.</title>
        <authorList>
            <person name="Klenk H.-P."/>
        </authorList>
    </citation>
    <scope>NUCLEOTIDE SEQUENCE [LARGE SCALE GENOMIC DNA]</scope>
    <source>
        <strain evidence="3 5">DSM 10309</strain>
    </source>
</reference>
<dbReference type="OrthoDB" id="4265398at2"/>
<dbReference type="PROSITE" id="PS51819">
    <property type="entry name" value="VOC"/>
    <property type="match status" value="1"/>
</dbReference>
<feature type="domain" description="VOC" evidence="1">
    <location>
        <begin position="3"/>
        <end position="126"/>
    </location>
</feature>
<sequence length="150" mass="16129">MPTMIFVNVAVDDLATSKAFYEALGWSINPHFTDDNAACVVISDTIHLMVLVKPFFQQFTSKSIVDATVSNEMQLSLSADSKEEVDAMLAKALAAGGTASGSQDFGFMYSKSFDDPDGHHWDVMWMDPVAAAGGGPQLTEEELRAGISTT</sequence>
<keyword evidence="4" id="KW-1185">Reference proteome</keyword>
<organism evidence="3 5">
    <name type="scientific">Frigoribacterium faeni</name>
    <dbReference type="NCBI Taxonomy" id="145483"/>
    <lineage>
        <taxon>Bacteria</taxon>
        <taxon>Bacillati</taxon>
        <taxon>Actinomycetota</taxon>
        <taxon>Actinomycetes</taxon>
        <taxon>Micrococcales</taxon>
        <taxon>Microbacteriaceae</taxon>
        <taxon>Frigoribacterium</taxon>
    </lineage>
</organism>
<dbReference type="PANTHER" id="PTHR36503">
    <property type="entry name" value="BLR2520 PROTEIN"/>
    <property type="match status" value="1"/>
</dbReference>
<gene>
    <name evidence="3" type="ORF">FB463_000303</name>
    <name evidence="2" type="ORF">FFA01_25410</name>
</gene>
<name>A0A7W3JFV4_9MICO</name>
<proteinExistence type="predicted"/>
<reference evidence="2 4" key="1">
    <citation type="submission" date="2019-07" db="EMBL/GenBank/DDBJ databases">
        <title>Whole genome shotgun sequence of Frigoribacterium faeni NBRC 103066.</title>
        <authorList>
            <person name="Hosoyama A."/>
            <person name="Uohara A."/>
            <person name="Ohji S."/>
            <person name="Ichikawa N."/>
        </authorList>
    </citation>
    <scope>NUCLEOTIDE SEQUENCE [LARGE SCALE GENOMIC DNA]</scope>
    <source>
        <strain evidence="2 4">NBRC 103066</strain>
    </source>
</reference>
<dbReference type="InterPro" id="IPR029068">
    <property type="entry name" value="Glyas_Bleomycin-R_OHBP_Dase"/>
</dbReference>